<dbReference type="GO" id="GO:0008292">
    <property type="term" value="P:acetylcholine biosynthetic process"/>
    <property type="evidence" value="ECO:0007669"/>
    <property type="project" value="TreeGrafter"/>
</dbReference>
<keyword evidence="2 8" id="KW-0808">Transferase</keyword>
<sequence>MRTQNPAHVFVHDHANTVIFEETQTERYLEYAAVVAVGQKASLATTHDAARKFVRQATPLQDQLLEISQTSPNWATKFWLPEMYMRVRIPTPVNSNPGYIFPKVKFESKEEHIKYTALLTSGLLEYKNQIDTKQVSREKSTGAQKLQMCMEQYDRVLSCYREPGVGEDTQIRKQKTHDGNEHVLVMCRNQSFILHTRINGSLVSLADVEHQLKKIEEISLINQNNATKIGACGVGPRDDAAYFWQDMLTVEQNAKSYEWVKSAIFVVCLDMEDPIDYGKTSTVVDKEREFVLRGHHTLTGHTSSLFGLNRWYDATIQLVVASSGVNGLCIEHSTAEGIVIINMAESAIKYAQKYFHDRKAPTDIRNIHPKSLTWHFSETSRKLLEKQASTFDELANDLELEVLVFDDFGKDAIKKWSISPDGFIQLVMQLAHYRTHGHLVSTYESASVRRFGAGRVDNIRANTQEALEWVTAMTCKTESKQRKLELLKKAVKKQAKITLENISGYGIDNHLCALFCLARDREEVTGEEIPSLFLDPLWSEVMRFPLSTSQVTTSLDIPDCYLTYGAVVRDGYGCSYNIQPGQVIFAPTAFKSDRRTDLQHFKMSLAAAMRDVKELLSN</sequence>
<evidence type="ECO:0000256" key="7">
    <source>
        <dbReference type="PIRSR" id="PIRSR600542-1"/>
    </source>
</evidence>
<feature type="domain" description="Choline/carnitine acyltransferase" evidence="9">
    <location>
        <begin position="25"/>
        <end position="605"/>
    </location>
</feature>
<evidence type="ECO:0000256" key="8">
    <source>
        <dbReference type="RuleBase" id="RU003801"/>
    </source>
</evidence>
<dbReference type="PROSITE" id="PS00440">
    <property type="entry name" value="ACYLTRANSF_C_2"/>
    <property type="match status" value="1"/>
</dbReference>
<dbReference type="InterPro" id="IPR023213">
    <property type="entry name" value="CAT-like_dom_sf"/>
</dbReference>
<dbReference type="GO" id="GO:0004102">
    <property type="term" value="F:choline O-acetyltransferase activity"/>
    <property type="evidence" value="ECO:0007669"/>
    <property type="project" value="UniProtKB-EC"/>
</dbReference>
<evidence type="ECO:0000313" key="10">
    <source>
        <dbReference type="EnsemblMetazoa" id="CJA07498.1"/>
    </source>
</evidence>
<dbReference type="GO" id="GO:0005737">
    <property type="term" value="C:cytoplasm"/>
    <property type="evidence" value="ECO:0007669"/>
    <property type="project" value="TreeGrafter"/>
</dbReference>
<evidence type="ECO:0000256" key="3">
    <source>
        <dbReference type="ARBA" id="ARBA00022979"/>
    </source>
</evidence>
<feature type="active site" description="Proton acceptor" evidence="7">
    <location>
        <position position="332"/>
    </location>
</feature>
<dbReference type="SUPFAM" id="SSF52777">
    <property type="entry name" value="CoA-dependent acyltransferases"/>
    <property type="match status" value="2"/>
</dbReference>
<dbReference type="PANTHER" id="PTHR22589">
    <property type="entry name" value="CARNITINE O-ACYLTRANSFERASE"/>
    <property type="match status" value="1"/>
</dbReference>
<evidence type="ECO:0000256" key="2">
    <source>
        <dbReference type="ARBA" id="ARBA00022679"/>
    </source>
</evidence>
<keyword evidence="3" id="KW-0530">Neurotransmitter biosynthesis</keyword>
<proteinExistence type="inferred from homology"/>
<dbReference type="GO" id="GO:0043005">
    <property type="term" value="C:neuron projection"/>
    <property type="evidence" value="ECO:0007669"/>
    <property type="project" value="TreeGrafter"/>
</dbReference>
<evidence type="ECO:0000256" key="6">
    <source>
        <dbReference type="ARBA" id="ARBA00040495"/>
    </source>
</evidence>
<dbReference type="InterPro" id="IPR000542">
    <property type="entry name" value="Carn_acyl_trans"/>
</dbReference>
<dbReference type="InterPro" id="IPR042231">
    <property type="entry name" value="Cho/carn_acyl_trans_2"/>
</dbReference>
<dbReference type="OMA" id="FIKQQKC"/>
<dbReference type="FunFam" id="3.30.559.70:FF:000018">
    <property type="entry name" value="Choline O-acetyltransferase"/>
    <property type="match status" value="1"/>
</dbReference>
<evidence type="ECO:0000256" key="4">
    <source>
        <dbReference type="ARBA" id="ARBA00023315"/>
    </source>
</evidence>
<evidence type="ECO:0000259" key="9">
    <source>
        <dbReference type="Pfam" id="PF00755"/>
    </source>
</evidence>
<reference evidence="10" key="2">
    <citation type="submission" date="2022-06" db="UniProtKB">
        <authorList>
            <consortium name="EnsemblMetazoa"/>
        </authorList>
    </citation>
    <scope>IDENTIFICATION</scope>
    <source>
        <strain evidence="10">DF5081</strain>
    </source>
</reference>
<dbReference type="EC" id="2.3.1.6" evidence="5"/>
<dbReference type="AlphaFoldDB" id="A0A8R1HUQ8"/>
<evidence type="ECO:0000313" key="11">
    <source>
        <dbReference type="Proteomes" id="UP000005237"/>
    </source>
</evidence>
<organism evidence="10 11">
    <name type="scientific">Caenorhabditis japonica</name>
    <dbReference type="NCBI Taxonomy" id="281687"/>
    <lineage>
        <taxon>Eukaryota</taxon>
        <taxon>Metazoa</taxon>
        <taxon>Ecdysozoa</taxon>
        <taxon>Nematoda</taxon>
        <taxon>Chromadorea</taxon>
        <taxon>Rhabditida</taxon>
        <taxon>Rhabditina</taxon>
        <taxon>Rhabditomorpha</taxon>
        <taxon>Rhabditoidea</taxon>
        <taxon>Rhabditidae</taxon>
        <taxon>Peloderinae</taxon>
        <taxon>Caenorhabditis</taxon>
    </lineage>
</organism>
<reference evidence="11" key="1">
    <citation type="submission" date="2010-08" db="EMBL/GenBank/DDBJ databases">
        <authorList>
            <consortium name="Caenorhabditis japonica Sequencing Consortium"/>
            <person name="Wilson R.K."/>
        </authorList>
    </citation>
    <scope>NUCLEOTIDE SEQUENCE [LARGE SCALE GENOMIC DNA]</scope>
    <source>
        <strain evidence="11">DF5081</strain>
    </source>
</reference>
<dbReference type="EnsemblMetazoa" id="CJA07498.1">
    <property type="protein sequence ID" value="CJA07498.1"/>
    <property type="gene ID" value="WBGene00126702"/>
</dbReference>
<comment type="similarity">
    <text evidence="1 8">Belongs to the carnitine/choline acetyltransferase family.</text>
</comment>
<dbReference type="Pfam" id="PF00755">
    <property type="entry name" value="Carn_acyltransf"/>
    <property type="match status" value="1"/>
</dbReference>
<evidence type="ECO:0000256" key="5">
    <source>
        <dbReference type="ARBA" id="ARBA00039091"/>
    </source>
</evidence>
<dbReference type="InterPro" id="IPR039551">
    <property type="entry name" value="Cho/carn_acyl_trans"/>
</dbReference>
<keyword evidence="11" id="KW-1185">Reference proteome</keyword>
<name>A0A8R1HUQ8_CAEJA</name>
<dbReference type="GO" id="GO:0045202">
    <property type="term" value="C:synapse"/>
    <property type="evidence" value="ECO:0007669"/>
    <property type="project" value="GOC"/>
</dbReference>
<dbReference type="Gene3D" id="3.30.559.70">
    <property type="entry name" value="Choline/Carnitine o-acyltransferase, domain 2"/>
    <property type="match status" value="1"/>
</dbReference>
<keyword evidence="4 8" id="KW-0012">Acyltransferase</keyword>
<dbReference type="GO" id="GO:0007274">
    <property type="term" value="P:neuromuscular synaptic transmission"/>
    <property type="evidence" value="ECO:0007669"/>
    <property type="project" value="TreeGrafter"/>
</dbReference>
<dbReference type="PANTHER" id="PTHR22589:SF14">
    <property type="entry name" value="CHOLINE O-ACETYLTRANSFERASE"/>
    <property type="match status" value="1"/>
</dbReference>
<protein>
    <recommendedName>
        <fullName evidence="6">Choline O-acetyltransferase</fullName>
        <ecNumber evidence="5">2.3.1.6</ecNumber>
    </recommendedName>
</protein>
<evidence type="ECO:0000256" key="1">
    <source>
        <dbReference type="ARBA" id="ARBA00005232"/>
    </source>
</evidence>
<accession>A0A8R1HUQ8</accession>
<dbReference type="Proteomes" id="UP000005237">
    <property type="component" value="Unassembled WGS sequence"/>
</dbReference>
<dbReference type="Gene3D" id="3.30.559.10">
    <property type="entry name" value="Chloramphenicol acetyltransferase-like domain"/>
    <property type="match status" value="1"/>
</dbReference>
<dbReference type="FunFam" id="3.30.559.10:FF:000091">
    <property type="entry name" value="Choline O-acetyltransferase"/>
    <property type="match status" value="1"/>
</dbReference>